<dbReference type="InterPro" id="IPR036291">
    <property type="entry name" value="NAD(P)-bd_dom_sf"/>
</dbReference>
<dbReference type="InterPro" id="IPR020904">
    <property type="entry name" value="Sc_DH/Rdtase_CS"/>
</dbReference>
<dbReference type="EMBL" id="QUQO01000001">
    <property type="protein sequence ID" value="RFB05135.1"/>
    <property type="molecule type" value="Genomic_DNA"/>
</dbReference>
<comment type="caution">
    <text evidence="5">The sequence shown here is derived from an EMBL/GenBank/DDBJ whole genome shotgun (WGS) entry which is preliminary data.</text>
</comment>
<gene>
    <name evidence="5" type="ORF">DX908_07640</name>
</gene>
<dbReference type="PROSITE" id="PS00061">
    <property type="entry name" value="ADH_SHORT"/>
    <property type="match status" value="1"/>
</dbReference>
<name>A0A371RI72_9PROT</name>
<protein>
    <submittedName>
        <fullName evidence="5">SDR family NAD(P)-dependent oxidoreductase</fullName>
    </submittedName>
</protein>
<dbReference type="Proteomes" id="UP000264589">
    <property type="component" value="Unassembled WGS sequence"/>
</dbReference>
<evidence type="ECO:0000313" key="5">
    <source>
        <dbReference type="EMBL" id="RFB05135.1"/>
    </source>
</evidence>
<evidence type="ECO:0000313" key="6">
    <source>
        <dbReference type="Proteomes" id="UP000264589"/>
    </source>
</evidence>
<comment type="similarity">
    <text evidence="1 3">Belongs to the short-chain dehydrogenases/reductases (SDR) family.</text>
</comment>
<dbReference type="RefSeq" id="WP_116391766.1">
    <property type="nucleotide sequence ID" value="NZ_QUQO01000001.1"/>
</dbReference>
<dbReference type="Gene3D" id="3.40.50.720">
    <property type="entry name" value="NAD(P)-binding Rossmann-like Domain"/>
    <property type="match status" value="1"/>
</dbReference>
<evidence type="ECO:0000256" key="2">
    <source>
        <dbReference type="ARBA" id="ARBA00023002"/>
    </source>
</evidence>
<dbReference type="InterPro" id="IPR051687">
    <property type="entry name" value="Peroxisomal_Beta-Oxidation"/>
</dbReference>
<dbReference type="OrthoDB" id="9804774at2"/>
<proteinExistence type="inferred from homology"/>
<sequence>MTNAVSETSLEGRVALITGAGGGLGRTHALYLAGKGAKVVVNDLSAEAAVNVVHEIQEQGGEAMAITCSVTDEADVTSMMSRIIDEWGRIDILINNAGILRDKSFGKMNLDDFRLVMDVHLMGAAICCHKVWPIMRAQNYGRIVMTTSSSGLYGNFGQANYGAAKMALVGLMQTLAIEGERYDIRVNALAPTAATQMTEGVLSEESLRQLDPALVSPGLLALVGEDAPTRAILCAGAGHFAKANITLTNGEFIGTDEQAGERLIAVWDSVADRSGEIVPAYGFAQSEREVASATAAESLTLESS</sequence>
<evidence type="ECO:0000256" key="1">
    <source>
        <dbReference type="ARBA" id="ARBA00006484"/>
    </source>
</evidence>
<dbReference type="FunFam" id="3.40.50.720:FF:000173">
    <property type="entry name" value="3-oxoacyl-[acyl-carrier protein] reductase"/>
    <property type="match status" value="1"/>
</dbReference>
<dbReference type="PRINTS" id="PR00081">
    <property type="entry name" value="GDHRDH"/>
</dbReference>
<dbReference type="SMART" id="SM00822">
    <property type="entry name" value="PKS_KR"/>
    <property type="match status" value="1"/>
</dbReference>
<dbReference type="SUPFAM" id="SSF51735">
    <property type="entry name" value="NAD(P)-binding Rossmann-fold domains"/>
    <property type="match status" value="1"/>
</dbReference>
<evidence type="ECO:0000256" key="3">
    <source>
        <dbReference type="RuleBase" id="RU000363"/>
    </source>
</evidence>
<keyword evidence="6" id="KW-1185">Reference proteome</keyword>
<accession>A0A371RI72</accession>
<feature type="domain" description="Ketoreductase" evidence="4">
    <location>
        <begin position="13"/>
        <end position="192"/>
    </location>
</feature>
<dbReference type="Pfam" id="PF00106">
    <property type="entry name" value="adh_short"/>
    <property type="match status" value="1"/>
</dbReference>
<dbReference type="PANTHER" id="PTHR45024">
    <property type="entry name" value="DEHYDROGENASES, SHORT CHAIN"/>
    <property type="match status" value="1"/>
</dbReference>
<dbReference type="PRINTS" id="PR00080">
    <property type="entry name" value="SDRFAMILY"/>
</dbReference>
<dbReference type="GO" id="GO:0016491">
    <property type="term" value="F:oxidoreductase activity"/>
    <property type="evidence" value="ECO:0007669"/>
    <property type="project" value="UniProtKB-KW"/>
</dbReference>
<dbReference type="InParanoid" id="A0A371RI72"/>
<keyword evidence="2" id="KW-0560">Oxidoreductase</keyword>
<organism evidence="5 6">
    <name type="scientific">Parvularcula marina</name>
    <dbReference type="NCBI Taxonomy" id="2292771"/>
    <lineage>
        <taxon>Bacteria</taxon>
        <taxon>Pseudomonadati</taxon>
        <taxon>Pseudomonadota</taxon>
        <taxon>Alphaproteobacteria</taxon>
        <taxon>Parvularculales</taxon>
        <taxon>Parvularculaceae</taxon>
        <taxon>Parvularcula</taxon>
    </lineage>
</organism>
<dbReference type="InterPro" id="IPR057326">
    <property type="entry name" value="KR_dom"/>
</dbReference>
<dbReference type="AlphaFoldDB" id="A0A371RI72"/>
<evidence type="ECO:0000259" key="4">
    <source>
        <dbReference type="SMART" id="SM00822"/>
    </source>
</evidence>
<dbReference type="PANTHER" id="PTHR45024:SF2">
    <property type="entry name" value="SCP2 DOMAIN-CONTAINING PROTEIN"/>
    <property type="match status" value="1"/>
</dbReference>
<reference evidence="5 6" key="1">
    <citation type="submission" date="2018-08" db="EMBL/GenBank/DDBJ databases">
        <title>Parvularcula sp. SM1705, isolated from surface water of the South Sea China.</title>
        <authorList>
            <person name="Sun L."/>
        </authorList>
    </citation>
    <scope>NUCLEOTIDE SEQUENCE [LARGE SCALE GENOMIC DNA]</scope>
    <source>
        <strain evidence="5 6">SM1705</strain>
    </source>
</reference>
<dbReference type="InterPro" id="IPR002347">
    <property type="entry name" value="SDR_fam"/>
</dbReference>